<feature type="domain" description="TonB-dependent receptor plug" evidence="16">
    <location>
        <begin position="43"/>
        <end position="149"/>
    </location>
</feature>
<reference evidence="17 18" key="1">
    <citation type="submission" date="2019-05" db="EMBL/GenBank/DDBJ databases">
        <title>Arcobacter sp. nov., isolated from sea sediment.</title>
        <authorList>
            <person name="Kim W."/>
        </authorList>
    </citation>
    <scope>NUCLEOTIDE SEQUENCE [LARGE SCALE GENOMIC DNA]</scope>
    <source>
        <strain evidence="17 18">CAU 1517</strain>
    </source>
</reference>
<dbReference type="AlphaFoldDB" id="A0A5R8XXX4"/>
<evidence type="ECO:0000256" key="2">
    <source>
        <dbReference type="ARBA" id="ARBA00022448"/>
    </source>
</evidence>
<keyword evidence="11 12" id="KW-0998">Cell outer membrane</keyword>
<keyword evidence="18" id="KW-1185">Reference proteome</keyword>
<dbReference type="OrthoDB" id="9763670at2"/>
<dbReference type="EMBL" id="VANU01000006">
    <property type="protein sequence ID" value="TLP36274.1"/>
    <property type="molecule type" value="Genomic_DNA"/>
</dbReference>
<evidence type="ECO:0000256" key="5">
    <source>
        <dbReference type="ARBA" id="ARBA00022692"/>
    </source>
</evidence>
<keyword evidence="17" id="KW-0675">Receptor</keyword>
<keyword evidence="4" id="KW-0410">Iron transport</keyword>
<evidence type="ECO:0000256" key="4">
    <source>
        <dbReference type="ARBA" id="ARBA00022496"/>
    </source>
</evidence>
<dbReference type="Pfam" id="PF07715">
    <property type="entry name" value="Plug"/>
    <property type="match status" value="1"/>
</dbReference>
<dbReference type="Proteomes" id="UP000308901">
    <property type="component" value="Unassembled WGS sequence"/>
</dbReference>
<name>A0A5R8XXX4_9BACT</name>
<evidence type="ECO:0000256" key="13">
    <source>
        <dbReference type="RuleBase" id="RU003357"/>
    </source>
</evidence>
<dbReference type="CDD" id="cd01347">
    <property type="entry name" value="ligand_gated_channel"/>
    <property type="match status" value="1"/>
</dbReference>
<keyword evidence="6 14" id="KW-0732">Signal</keyword>
<organism evidence="17 18">
    <name type="scientific">Arcobacter arenosus</name>
    <dbReference type="NCBI Taxonomy" id="2576037"/>
    <lineage>
        <taxon>Bacteria</taxon>
        <taxon>Pseudomonadati</taxon>
        <taxon>Campylobacterota</taxon>
        <taxon>Epsilonproteobacteria</taxon>
        <taxon>Campylobacterales</taxon>
        <taxon>Arcobacteraceae</taxon>
        <taxon>Arcobacter</taxon>
    </lineage>
</organism>
<feature type="chain" id="PRO_5024460880" evidence="14">
    <location>
        <begin position="23"/>
        <end position="696"/>
    </location>
</feature>
<keyword evidence="5 12" id="KW-0812">Transmembrane</keyword>
<dbReference type="InterPro" id="IPR010917">
    <property type="entry name" value="TonB_rcpt_CS"/>
</dbReference>
<protein>
    <submittedName>
        <fullName evidence="17">TonB-dependent receptor</fullName>
    </submittedName>
</protein>
<feature type="domain" description="TonB-dependent receptor-like beta-barrel" evidence="15">
    <location>
        <begin position="185"/>
        <end position="658"/>
    </location>
</feature>
<dbReference type="SUPFAM" id="SSF56935">
    <property type="entry name" value="Porins"/>
    <property type="match status" value="1"/>
</dbReference>
<evidence type="ECO:0000313" key="17">
    <source>
        <dbReference type="EMBL" id="TLP36274.1"/>
    </source>
</evidence>
<keyword evidence="10 12" id="KW-0472">Membrane</keyword>
<sequence length="696" mass="78118">MPKIKKSISLVTSLILVNSLNAVELESINVVSSTIDDKYEEKLNSTSNTFIIDNEEIEKMDPTNVEDILNTIPGITASNVGNDRVKIHIRGIDNQMYMGERPGVAIVIDGVPVQETTGKINLDLDNIESIKVIKGSASYLYGNDAIGGALVITTKRPKGISTSKFETEVGSFGFKRALLGTNQSFDNSSLQLQASYRDTDGYWHDAYLNHKSINGKYQYYLNDNSDLTFGLDYTKRKSGDGTSVHGIDAVINDPKSVNEVSYAGFYDTSLIKTFLTYSNDIDDTSNFMAVISRYQDDTTSRSSRDSTDTFHLKNNDEKWIQNTFKSEYRKSFGNIAAMIGVNLEKNSQDNESVQRVTYGSPWTGITTAGTLLSDNNTDENISAIYLELQYKITPKLNIVGNYRYDYISYDYKNNMDSSLNVDPSYNNSSFKLGLNYELDENNYLYTSYSTGFRAPTAGQISGNLSLLQSNPALDIPTELDPEKTQNFEVGIKGTFKNINYDLSAYQLDRIDYIGKKAGSYIWSTDDDEYLAVDNVGDMRSRGIELAINSKINDSFSYNLAYTFLDAKLIDYSVNPNDGNPEIELDGNYVPRTSRHTLNFGLDWNVNQKFVLSPEVVAKSSYYADEANLYKQPGYAVINLRGNYKITDSLEVFGKITNLLDKNYYQFVNVSYGSDMTDATIRVAHPRAFYAGLRYKF</sequence>
<evidence type="ECO:0000256" key="11">
    <source>
        <dbReference type="ARBA" id="ARBA00023237"/>
    </source>
</evidence>
<dbReference type="InterPro" id="IPR036942">
    <property type="entry name" value="Beta-barrel_TonB_sf"/>
</dbReference>
<dbReference type="Gene3D" id="2.40.170.20">
    <property type="entry name" value="TonB-dependent receptor, beta-barrel domain"/>
    <property type="match status" value="1"/>
</dbReference>
<dbReference type="PROSITE" id="PS01156">
    <property type="entry name" value="TONB_DEPENDENT_REC_2"/>
    <property type="match status" value="1"/>
</dbReference>
<comment type="subcellular location">
    <subcellularLocation>
        <location evidence="1 12">Cell outer membrane</location>
        <topology evidence="1 12">Multi-pass membrane protein</topology>
    </subcellularLocation>
</comment>
<evidence type="ECO:0000256" key="3">
    <source>
        <dbReference type="ARBA" id="ARBA00022452"/>
    </source>
</evidence>
<keyword evidence="9 13" id="KW-0798">TonB box</keyword>
<keyword evidence="8" id="KW-0406">Ion transport</keyword>
<evidence type="ECO:0000256" key="9">
    <source>
        <dbReference type="ARBA" id="ARBA00023077"/>
    </source>
</evidence>
<keyword evidence="7" id="KW-0408">Iron</keyword>
<accession>A0A5R8XXX4</accession>
<dbReference type="PANTHER" id="PTHR32552">
    <property type="entry name" value="FERRICHROME IRON RECEPTOR-RELATED"/>
    <property type="match status" value="1"/>
</dbReference>
<keyword evidence="2 12" id="KW-0813">Transport</keyword>
<dbReference type="PANTHER" id="PTHR32552:SF81">
    <property type="entry name" value="TONB-DEPENDENT OUTER MEMBRANE RECEPTOR"/>
    <property type="match status" value="1"/>
</dbReference>
<evidence type="ECO:0000256" key="10">
    <source>
        <dbReference type="ARBA" id="ARBA00023136"/>
    </source>
</evidence>
<dbReference type="InterPro" id="IPR012910">
    <property type="entry name" value="Plug_dom"/>
</dbReference>
<dbReference type="RefSeq" id="WP_138153504.1">
    <property type="nucleotide sequence ID" value="NZ_VANU01000006.1"/>
</dbReference>
<dbReference type="GO" id="GO:0009279">
    <property type="term" value="C:cell outer membrane"/>
    <property type="evidence" value="ECO:0007669"/>
    <property type="project" value="UniProtKB-SubCell"/>
</dbReference>
<dbReference type="Gene3D" id="2.170.130.10">
    <property type="entry name" value="TonB-dependent receptor, plug domain"/>
    <property type="match status" value="1"/>
</dbReference>
<gene>
    <name evidence="17" type="ORF">FDK22_13485</name>
</gene>
<evidence type="ECO:0000256" key="6">
    <source>
        <dbReference type="ARBA" id="ARBA00022729"/>
    </source>
</evidence>
<dbReference type="GO" id="GO:0006826">
    <property type="term" value="P:iron ion transport"/>
    <property type="evidence" value="ECO:0007669"/>
    <property type="project" value="UniProtKB-KW"/>
</dbReference>
<evidence type="ECO:0000256" key="1">
    <source>
        <dbReference type="ARBA" id="ARBA00004571"/>
    </source>
</evidence>
<dbReference type="InterPro" id="IPR000531">
    <property type="entry name" value="Beta-barrel_TonB"/>
</dbReference>
<proteinExistence type="inferred from homology"/>
<feature type="signal peptide" evidence="14">
    <location>
        <begin position="1"/>
        <end position="22"/>
    </location>
</feature>
<comment type="caution">
    <text evidence="17">The sequence shown here is derived from an EMBL/GenBank/DDBJ whole genome shotgun (WGS) entry which is preliminary data.</text>
</comment>
<dbReference type="InterPro" id="IPR037066">
    <property type="entry name" value="Plug_dom_sf"/>
</dbReference>
<evidence type="ECO:0000256" key="7">
    <source>
        <dbReference type="ARBA" id="ARBA00023004"/>
    </source>
</evidence>
<comment type="similarity">
    <text evidence="12 13">Belongs to the TonB-dependent receptor family.</text>
</comment>
<evidence type="ECO:0000259" key="16">
    <source>
        <dbReference type="Pfam" id="PF07715"/>
    </source>
</evidence>
<dbReference type="PROSITE" id="PS52016">
    <property type="entry name" value="TONB_DEPENDENT_REC_3"/>
    <property type="match status" value="1"/>
</dbReference>
<dbReference type="Pfam" id="PF00593">
    <property type="entry name" value="TonB_dep_Rec_b-barrel"/>
    <property type="match status" value="1"/>
</dbReference>
<evidence type="ECO:0000256" key="8">
    <source>
        <dbReference type="ARBA" id="ARBA00023065"/>
    </source>
</evidence>
<dbReference type="InterPro" id="IPR039426">
    <property type="entry name" value="TonB-dep_rcpt-like"/>
</dbReference>
<evidence type="ECO:0000256" key="12">
    <source>
        <dbReference type="PROSITE-ProRule" id="PRU01360"/>
    </source>
</evidence>
<keyword evidence="3 12" id="KW-1134">Transmembrane beta strand</keyword>
<evidence type="ECO:0000256" key="14">
    <source>
        <dbReference type="SAM" id="SignalP"/>
    </source>
</evidence>
<evidence type="ECO:0000259" key="15">
    <source>
        <dbReference type="Pfam" id="PF00593"/>
    </source>
</evidence>
<evidence type="ECO:0000313" key="18">
    <source>
        <dbReference type="Proteomes" id="UP000308901"/>
    </source>
</evidence>